<feature type="signal peptide" evidence="1">
    <location>
        <begin position="1"/>
        <end position="22"/>
    </location>
</feature>
<reference evidence="6" key="1">
    <citation type="journal article" date="2019" name="Int. J. Syst. Evol. Microbiol.">
        <title>The Global Catalogue of Microorganisms (GCM) 10K type strain sequencing project: providing services to taxonomists for standard genome sequencing and annotation.</title>
        <authorList>
            <consortium name="The Broad Institute Genomics Platform"/>
            <consortium name="The Broad Institute Genome Sequencing Center for Infectious Disease"/>
            <person name="Wu L."/>
            <person name="Ma J."/>
        </authorList>
    </citation>
    <scope>NUCLEOTIDE SEQUENCE [LARGE SCALE GENOMIC DNA]</scope>
    <source>
        <strain evidence="6">CGMCC 4.1469</strain>
    </source>
</reference>
<keyword evidence="6" id="KW-1185">Reference proteome</keyword>
<dbReference type="PANTHER" id="PTHR35889:SF3">
    <property type="entry name" value="F-BOX DOMAIN-CONTAINING PROTEIN"/>
    <property type="match status" value="1"/>
</dbReference>
<evidence type="ECO:0000259" key="2">
    <source>
        <dbReference type="Pfam" id="PF07583"/>
    </source>
</evidence>
<dbReference type="Pfam" id="PF07583">
    <property type="entry name" value="PSCyt2"/>
    <property type="match status" value="1"/>
</dbReference>
<evidence type="ECO:0000256" key="1">
    <source>
        <dbReference type="SAM" id="SignalP"/>
    </source>
</evidence>
<dbReference type="InterPro" id="IPR011444">
    <property type="entry name" value="DUF1549"/>
</dbReference>
<accession>A0ABW0KLY1</accession>
<name>A0ABW0KLY1_9BACT</name>
<dbReference type="InterPro" id="IPR011429">
    <property type="entry name" value="Cyt_c_Planctomycete-type"/>
</dbReference>
<keyword evidence="1" id="KW-0732">Signal</keyword>
<evidence type="ECO:0000313" key="5">
    <source>
        <dbReference type="EMBL" id="MFC5453896.1"/>
    </source>
</evidence>
<organism evidence="5 6">
    <name type="scientific">Prosthecobacter fluviatilis</name>
    <dbReference type="NCBI Taxonomy" id="445931"/>
    <lineage>
        <taxon>Bacteria</taxon>
        <taxon>Pseudomonadati</taxon>
        <taxon>Verrucomicrobiota</taxon>
        <taxon>Verrucomicrobiia</taxon>
        <taxon>Verrucomicrobiales</taxon>
        <taxon>Verrucomicrobiaceae</taxon>
        <taxon>Prosthecobacter</taxon>
    </lineage>
</organism>
<dbReference type="PANTHER" id="PTHR35889">
    <property type="entry name" value="CYCLOINULO-OLIGOSACCHARIDE FRUCTANOTRANSFERASE-RELATED"/>
    <property type="match status" value="1"/>
</dbReference>
<dbReference type="Proteomes" id="UP001596052">
    <property type="component" value="Unassembled WGS sequence"/>
</dbReference>
<sequence length="791" mass="87393">MKPALCLVLFCCCAGAALPEDAAFFEAKIRPVLVRHCYECHSLKSGKAKGGLMLDTRQGIRVGGDTGPAVVPGESAKSLLLSAIKHSDPDLEMPPKKPRLPELVIADFEAWIKAGAADPRESAINAAERPPVDLESGGNFWSYQKPRAAGGTIDGFIQAKLKENGLEPAPVAEPVIILRRLYFDLIGLPPTPEQAAAFSMDQLEATVDGLLNSPRFGERWGRHWLDVARYAESNGRESNLTFPHAWRYRDYVIDAVNADVPFDRFIIEQIAGDLLPAQGDAERARLLIATGFLALGPKGLNEMNKAQFAADVADEQIDAVTRAVLASSIACARCHDHKTEPFSMEDYYALAGIFKSTQTFYGNWIDSENNNHGHLIRLPGLPGQVIPNRPLSADRVRQLKEDLVRLQAEEKAQNEYVAKAKADGRDISGEYHRILATAIRILWNRGGIEGQLETVDEQGHALPLCMGVQDAKSIQDSQLYDRGEIARPVKSVPRGFPKVMGSGAAMPEEHSGRLELARWLVSRENPLAARVMANRVWRHLLGAGIVRTVDNFGFSGERPSHPELLDYLALRFMDGGWSVKKLIKEMVMSEAYRQASTYRSESFEKDPDNRLLWRANKRRLDAEVIRDSMLAVAGVLDTSRRPGSLVAELDGQSVSLIGFNAKLPSDLDGSKRRSVYLPVLRDHLPDVLEQFDVANPNLVTGNRDVTNVPLQALYLLNGPFVQEQAEALAKRIQSSPERVQAAFQFCFNRQPDAGELALSEKFLHTGAQDGFKLLQAFCQSLFASAEFRFAD</sequence>
<evidence type="ECO:0000259" key="4">
    <source>
        <dbReference type="Pfam" id="PF07635"/>
    </source>
</evidence>
<dbReference type="Pfam" id="PF07587">
    <property type="entry name" value="PSD1"/>
    <property type="match status" value="1"/>
</dbReference>
<feature type="chain" id="PRO_5046046073" evidence="1">
    <location>
        <begin position="23"/>
        <end position="791"/>
    </location>
</feature>
<evidence type="ECO:0000313" key="6">
    <source>
        <dbReference type="Proteomes" id="UP001596052"/>
    </source>
</evidence>
<gene>
    <name evidence="5" type="ORF">ACFQDI_03425</name>
</gene>
<proteinExistence type="predicted"/>
<feature type="domain" description="DUF1549" evidence="2">
    <location>
        <begin position="153"/>
        <end position="358"/>
    </location>
</feature>
<evidence type="ECO:0000259" key="3">
    <source>
        <dbReference type="Pfam" id="PF07587"/>
    </source>
</evidence>
<dbReference type="EMBL" id="JBHSMQ010000001">
    <property type="protein sequence ID" value="MFC5453896.1"/>
    <property type="molecule type" value="Genomic_DNA"/>
</dbReference>
<feature type="domain" description="Cytochrome C Planctomycete-type" evidence="4">
    <location>
        <begin position="37"/>
        <end position="96"/>
    </location>
</feature>
<dbReference type="RefSeq" id="WP_377163421.1">
    <property type="nucleotide sequence ID" value="NZ_JBHSMQ010000001.1"/>
</dbReference>
<dbReference type="Pfam" id="PF07635">
    <property type="entry name" value="PSCyt1"/>
    <property type="match status" value="1"/>
</dbReference>
<comment type="caution">
    <text evidence="5">The sequence shown here is derived from an EMBL/GenBank/DDBJ whole genome shotgun (WGS) entry which is preliminary data.</text>
</comment>
<dbReference type="InterPro" id="IPR022655">
    <property type="entry name" value="DUF1553"/>
</dbReference>
<protein>
    <submittedName>
        <fullName evidence="5">PSD1 and planctomycete cytochrome C domain-containing protein</fullName>
    </submittedName>
</protein>
<feature type="domain" description="DUF1553" evidence="3">
    <location>
        <begin position="512"/>
        <end position="762"/>
    </location>
</feature>